<dbReference type="Proteomes" id="UP000005408">
    <property type="component" value="Unassembled WGS sequence"/>
</dbReference>
<sequence>MNHKGKLNIIVYNRLFSAMAAPLQSTGVNGTYQNNTPKLTPKDVESFSFVMDHVIGNRKERRAQVIPLGGIPQFPKTREEMLVSGFFESCVCKSALSCVAGFGLGGLFGLFTAGVDPMSTMSTETPTTRMVLKEMRARFWSYGKNFAIVGAMFAGTECCLETYRGKTELGNGTITGFIVGGVLGLRAGLKAGLFGAMGFAAFSTAIDFYLRH</sequence>
<dbReference type="AlphaFoldDB" id="A0A8W8KEB2"/>
<keyword evidence="9" id="KW-0811">Translocation</keyword>
<dbReference type="GO" id="GO:0030943">
    <property type="term" value="F:mitochondrion targeting sequence binding"/>
    <property type="evidence" value="ECO:0007669"/>
    <property type="project" value="TreeGrafter"/>
</dbReference>
<evidence type="ECO:0000256" key="7">
    <source>
        <dbReference type="ARBA" id="ARBA00023136"/>
    </source>
</evidence>
<dbReference type="EnsemblMetazoa" id="G23527.4">
    <property type="protein sequence ID" value="G23527.4:cds"/>
    <property type="gene ID" value="G23527"/>
</dbReference>
<evidence type="ECO:0000256" key="6">
    <source>
        <dbReference type="ARBA" id="ARBA00023128"/>
    </source>
</evidence>
<proteinExistence type="inferred from homology"/>
<keyword evidence="6 9" id="KW-0496">Mitochondrion</keyword>
<dbReference type="GO" id="GO:0045039">
    <property type="term" value="P:protein insertion into mitochondrial inner membrane"/>
    <property type="evidence" value="ECO:0007669"/>
    <property type="project" value="UniProtKB-UniRule"/>
</dbReference>
<dbReference type="Pfam" id="PF02466">
    <property type="entry name" value="Tim17"/>
    <property type="match status" value="1"/>
</dbReference>
<evidence type="ECO:0000256" key="2">
    <source>
        <dbReference type="ARBA" id="ARBA00008444"/>
    </source>
</evidence>
<keyword evidence="9" id="KW-0653">Protein transport</keyword>
<feature type="transmembrane region" description="Helical" evidence="9">
    <location>
        <begin position="191"/>
        <end position="210"/>
    </location>
</feature>
<dbReference type="GO" id="GO:0008320">
    <property type="term" value="F:protein transmembrane transporter activity"/>
    <property type="evidence" value="ECO:0007669"/>
    <property type="project" value="UniProtKB-UniRule"/>
</dbReference>
<evidence type="ECO:0000256" key="1">
    <source>
        <dbReference type="ARBA" id="ARBA00004448"/>
    </source>
</evidence>
<evidence type="ECO:0000313" key="11">
    <source>
        <dbReference type="Proteomes" id="UP000005408"/>
    </source>
</evidence>
<keyword evidence="9" id="KW-0813">Transport</keyword>
<evidence type="ECO:0000256" key="9">
    <source>
        <dbReference type="RuleBase" id="RU367038"/>
    </source>
</evidence>
<comment type="subcellular location">
    <subcellularLocation>
        <location evidence="1 9">Mitochondrion inner membrane</location>
        <topology evidence="1 9">Multi-pass membrane protein</topology>
    </subcellularLocation>
</comment>
<evidence type="ECO:0000256" key="4">
    <source>
        <dbReference type="ARBA" id="ARBA00022792"/>
    </source>
</evidence>
<protein>
    <recommendedName>
        <fullName evidence="9">Mitochondrial import inner membrane translocase subunit TIM22</fullName>
    </recommendedName>
</protein>
<evidence type="ECO:0000256" key="5">
    <source>
        <dbReference type="ARBA" id="ARBA00022989"/>
    </source>
</evidence>
<accession>A0A8W8KEB2</accession>
<evidence type="ECO:0000256" key="3">
    <source>
        <dbReference type="ARBA" id="ARBA00022692"/>
    </source>
</evidence>
<comment type="similarity">
    <text evidence="2 9">Belongs to the Tim17/Tim22/Tim23 family.</text>
</comment>
<dbReference type="GO" id="GO:0042721">
    <property type="term" value="C:TIM22 mitochondrial import inner membrane insertion complex"/>
    <property type="evidence" value="ECO:0007669"/>
    <property type="project" value="UniProtKB-UniRule"/>
</dbReference>
<keyword evidence="3 9" id="KW-0812">Transmembrane</keyword>
<keyword evidence="7 9" id="KW-0472">Membrane</keyword>
<comment type="function">
    <text evidence="8 9">Essential core component of the TIM22 complex, a complex that mediates the import and insertion of multi-pass transmembrane proteins into the mitochondrial inner membrane. In the TIM22 complex, it constitutes the voltage-activated and signal-gated channel. Forms a twin-pore translocase that uses the membrane potential as external driving force in 2 voltage-dependent steps.</text>
</comment>
<comment type="subunit">
    <text evidence="9">Component of the TIM22 complex.</text>
</comment>
<feature type="transmembrane region" description="Helical" evidence="9">
    <location>
        <begin position="95"/>
        <end position="115"/>
    </location>
</feature>
<evidence type="ECO:0000313" key="10">
    <source>
        <dbReference type="EnsemblMetazoa" id="G23527.4:cds"/>
    </source>
</evidence>
<name>A0A8W8KEB2_MAGGI</name>
<keyword evidence="4 9" id="KW-0999">Mitochondrion inner membrane</keyword>
<keyword evidence="11" id="KW-1185">Reference proteome</keyword>
<dbReference type="PANTHER" id="PTHR14110">
    <property type="entry name" value="MITOCHONDRIAL IMPORT INNER MEMBRANE TRANSLOCASE SUBUNIT TIM22"/>
    <property type="match status" value="1"/>
</dbReference>
<keyword evidence="5 9" id="KW-1133">Transmembrane helix</keyword>
<organism evidence="10 11">
    <name type="scientific">Magallana gigas</name>
    <name type="common">Pacific oyster</name>
    <name type="synonym">Crassostrea gigas</name>
    <dbReference type="NCBI Taxonomy" id="29159"/>
    <lineage>
        <taxon>Eukaryota</taxon>
        <taxon>Metazoa</taxon>
        <taxon>Spiralia</taxon>
        <taxon>Lophotrochozoa</taxon>
        <taxon>Mollusca</taxon>
        <taxon>Bivalvia</taxon>
        <taxon>Autobranchia</taxon>
        <taxon>Pteriomorphia</taxon>
        <taxon>Ostreida</taxon>
        <taxon>Ostreoidea</taxon>
        <taxon>Ostreidae</taxon>
        <taxon>Magallana</taxon>
    </lineage>
</organism>
<reference evidence="10" key="1">
    <citation type="submission" date="2022-08" db="UniProtKB">
        <authorList>
            <consortium name="EnsemblMetazoa"/>
        </authorList>
    </citation>
    <scope>IDENTIFICATION</scope>
    <source>
        <strain evidence="10">05x7-T-G4-1.051#20</strain>
    </source>
</reference>
<evidence type="ECO:0000256" key="8">
    <source>
        <dbReference type="ARBA" id="ARBA00024713"/>
    </source>
</evidence>
<dbReference type="PANTHER" id="PTHR14110:SF0">
    <property type="entry name" value="MITOCHONDRIAL IMPORT INNER MEMBRANE TRANSLOCASE SUBUNIT TIM22"/>
    <property type="match status" value="1"/>
</dbReference>
<dbReference type="InterPro" id="IPR039175">
    <property type="entry name" value="TIM22"/>
</dbReference>